<dbReference type="SMART" id="SM00043">
    <property type="entry name" value="CY"/>
    <property type="match status" value="1"/>
</dbReference>
<keyword evidence="3" id="KW-0789">Thiol protease inhibitor</keyword>
<dbReference type="AlphaFoldDB" id="A0AAD8SDJ2"/>
<dbReference type="InterPro" id="IPR046350">
    <property type="entry name" value="Cystatin_sf"/>
</dbReference>
<protein>
    <recommendedName>
        <fullName evidence="6">Cystatin domain-containing protein</fullName>
    </recommendedName>
</protein>
<name>A0AAD8SDJ2_LOLMU</name>
<feature type="domain" description="Cystatin" evidence="6">
    <location>
        <begin position="28"/>
        <end position="118"/>
    </location>
</feature>
<dbReference type="InterPro" id="IPR027214">
    <property type="entry name" value="Cystatin"/>
</dbReference>
<dbReference type="GO" id="GO:0006952">
    <property type="term" value="P:defense response"/>
    <property type="evidence" value="ECO:0007669"/>
    <property type="project" value="UniProtKB-KW"/>
</dbReference>
<dbReference type="Proteomes" id="UP001231189">
    <property type="component" value="Unassembled WGS sequence"/>
</dbReference>
<evidence type="ECO:0000313" key="8">
    <source>
        <dbReference type="Proteomes" id="UP001231189"/>
    </source>
</evidence>
<dbReference type="CDD" id="cd00042">
    <property type="entry name" value="CY"/>
    <property type="match status" value="1"/>
</dbReference>
<gene>
    <name evidence="7" type="ORF">QYE76_067226</name>
</gene>
<dbReference type="InterPro" id="IPR000010">
    <property type="entry name" value="Cystatin_dom"/>
</dbReference>
<evidence type="ECO:0000256" key="5">
    <source>
        <dbReference type="SAM" id="SignalP"/>
    </source>
</evidence>
<dbReference type="EMBL" id="JAUUTY010000004">
    <property type="protein sequence ID" value="KAK1649421.1"/>
    <property type="molecule type" value="Genomic_DNA"/>
</dbReference>
<dbReference type="Gene3D" id="3.10.450.10">
    <property type="match status" value="1"/>
</dbReference>
<dbReference type="GO" id="GO:0004869">
    <property type="term" value="F:cysteine-type endopeptidase inhibitor activity"/>
    <property type="evidence" value="ECO:0007669"/>
    <property type="project" value="UniProtKB-KW"/>
</dbReference>
<evidence type="ECO:0000256" key="3">
    <source>
        <dbReference type="ARBA" id="ARBA00022704"/>
    </source>
</evidence>
<keyword evidence="8" id="KW-1185">Reference proteome</keyword>
<evidence type="ECO:0000256" key="1">
    <source>
        <dbReference type="ARBA" id="ARBA00007233"/>
    </source>
</evidence>
<keyword evidence="5" id="KW-0732">Signal</keyword>
<dbReference type="PANTHER" id="PTHR47116">
    <property type="entry name" value="PHLOEM FILAMENT PROTEIN"/>
    <property type="match status" value="1"/>
</dbReference>
<evidence type="ECO:0000256" key="4">
    <source>
        <dbReference type="ARBA" id="ARBA00022821"/>
    </source>
</evidence>
<dbReference type="SUPFAM" id="SSF54403">
    <property type="entry name" value="Cystatin/monellin"/>
    <property type="match status" value="1"/>
</dbReference>
<keyword evidence="2" id="KW-0646">Protease inhibitor</keyword>
<feature type="signal peptide" evidence="5">
    <location>
        <begin position="1"/>
        <end position="20"/>
    </location>
</feature>
<dbReference type="PROSITE" id="PS00287">
    <property type="entry name" value="CYSTATIN"/>
    <property type="match status" value="1"/>
</dbReference>
<keyword evidence="4" id="KW-0611">Plant defense</keyword>
<dbReference type="InterPro" id="IPR018073">
    <property type="entry name" value="Prot_inh_cystat_CS"/>
</dbReference>
<evidence type="ECO:0000256" key="2">
    <source>
        <dbReference type="ARBA" id="ARBA00022690"/>
    </source>
</evidence>
<evidence type="ECO:0000313" key="7">
    <source>
        <dbReference type="EMBL" id="KAK1649421.1"/>
    </source>
</evidence>
<comment type="similarity">
    <text evidence="1">Belongs to the cystatin family. Phytocystatin subfamily.</text>
</comment>
<proteinExistence type="inferred from homology"/>
<sequence>MAKPLLLLALFAATLAVTAALGGRDPGPIVGGWRPIEDVTDPHIQELGGWAVTQHAKLASDRLQFRRVTRGEEQVVSGMNYRLFVDAVDGAGTSAPYVAVVYEQAWTRTRELTSFKPAANY</sequence>
<evidence type="ECO:0000259" key="6">
    <source>
        <dbReference type="SMART" id="SM00043"/>
    </source>
</evidence>
<comment type="caution">
    <text evidence="7">The sequence shown here is derived from an EMBL/GenBank/DDBJ whole genome shotgun (WGS) entry which is preliminary data.</text>
</comment>
<organism evidence="7 8">
    <name type="scientific">Lolium multiflorum</name>
    <name type="common">Italian ryegrass</name>
    <name type="synonym">Lolium perenne subsp. multiflorum</name>
    <dbReference type="NCBI Taxonomy" id="4521"/>
    <lineage>
        <taxon>Eukaryota</taxon>
        <taxon>Viridiplantae</taxon>
        <taxon>Streptophyta</taxon>
        <taxon>Embryophyta</taxon>
        <taxon>Tracheophyta</taxon>
        <taxon>Spermatophyta</taxon>
        <taxon>Magnoliopsida</taxon>
        <taxon>Liliopsida</taxon>
        <taxon>Poales</taxon>
        <taxon>Poaceae</taxon>
        <taxon>BOP clade</taxon>
        <taxon>Pooideae</taxon>
        <taxon>Poodae</taxon>
        <taxon>Poeae</taxon>
        <taxon>Poeae Chloroplast Group 2 (Poeae type)</taxon>
        <taxon>Loliodinae</taxon>
        <taxon>Loliinae</taxon>
        <taxon>Lolium</taxon>
    </lineage>
</organism>
<dbReference type="Pfam" id="PF16845">
    <property type="entry name" value="SQAPI"/>
    <property type="match status" value="1"/>
</dbReference>
<reference evidence="7" key="1">
    <citation type="submission" date="2023-07" db="EMBL/GenBank/DDBJ databases">
        <title>A chromosome-level genome assembly of Lolium multiflorum.</title>
        <authorList>
            <person name="Chen Y."/>
            <person name="Copetti D."/>
            <person name="Kolliker R."/>
            <person name="Studer B."/>
        </authorList>
    </citation>
    <scope>NUCLEOTIDE SEQUENCE</scope>
    <source>
        <strain evidence="7">02402/16</strain>
        <tissue evidence="7">Leaf</tissue>
    </source>
</reference>
<feature type="chain" id="PRO_5042137204" description="Cystatin domain-containing protein" evidence="5">
    <location>
        <begin position="21"/>
        <end position="121"/>
    </location>
</feature>
<accession>A0AAD8SDJ2</accession>